<protein>
    <submittedName>
        <fullName evidence="2">MarR family transcriptional regulator</fullName>
    </submittedName>
</protein>
<dbReference type="PANTHER" id="PTHR33164:SF104">
    <property type="entry name" value="TRANSCRIPTIONAL REGULATORY PROTEIN"/>
    <property type="match status" value="1"/>
</dbReference>
<dbReference type="InterPro" id="IPR036388">
    <property type="entry name" value="WH-like_DNA-bd_sf"/>
</dbReference>
<sequence>MVDVPEEQLNNEAVVLYGDVLRLTDAVGGRADQVIREASGLGGSEFEVLLRLARHPDGRTTSARLAEDLSFTSGGLTRLIARMEEAGLLARHPHPADRRAVLLEPTAHGHELLRRALEAHVPQITAAIVDPLTPVERLVLRELITKLLAHSSRGPVAHPTNGERP</sequence>
<accession>A0A7C9RWA8</accession>
<dbReference type="InterPro" id="IPR000835">
    <property type="entry name" value="HTH_MarR-typ"/>
</dbReference>
<dbReference type="PROSITE" id="PS50995">
    <property type="entry name" value="HTH_MARR_2"/>
    <property type="match status" value="1"/>
</dbReference>
<dbReference type="RefSeq" id="WP_166053219.1">
    <property type="nucleotide sequence ID" value="NZ_JAAMPJ010000012.1"/>
</dbReference>
<dbReference type="PRINTS" id="PR00598">
    <property type="entry name" value="HTHMARR"/>
</dbReference>
<feature type="domain" description="HTH marR-type" evidence="1">
    <location>
        <begin position="13"/>
        <end position="149"/>
    </location>
</feature>
<reference evidence="2 3" key="1">
    <citation type="submission" date="2020-03" db="EMBL/GenBank/DDBJ databases">
        <title>Isolation and identification of active actinomycetes.</title>
        <authorList>
            <person name="Sun X."/>
        </authorList>
    </citation>
    <scope>NUCLEOTIDE SEQUENCE [LARGE SCALE GENOMIC DNA]</scope>
    <source>
        <strain evidence="2 3">NEAU-D13</strain>
    </source>
</reference>
<dbReference type="Pfam" id="PF12802">
    <property type="entry name" value="MarR_2"/>
    <property type="match status" value="1"/>
</dbReference>
<dbReference type="GO" id="GO:0003700">
    <property type="term" value="F:DNA-binding transcription factor activity"/>
    <property type="evidence" value="ECO:0007669"/>
    <property type="project" value="InterPro"/>
</dbReference>
<dbReference type="InterPro" id="IPR036390">
    <property type="entry name" value="WH_DNA-bd_sf"/>
</dbReference>
<evidence type="ECO:0000313" key="3">
    <source>
        <dbReference type="Proteomes" id="UP000481360"/>
    </source>
</evidence>
<dbReference type="AlphaFoldDB" id="A0A7C9RWA8"/>
<gene>
    <name evidence="2" type="ORF">G7043_36515</name>
</gene>
<dbReference type="GO" id="GO:0006950">
    <property type="term" value="P:response to stress"/>
    <property type="evidence" value="ECO:0007669"/>
    <property type="project" value="TreeGrafter"/>
</dbReference>
<dbReference type="EMBL" id="JAAMPJ010000012">
    <property type="protein sequence ID" value="NGY64428.1"/>
    <property type="molecule type" value="Genomic_DNA"/>
</dbReference>
<name>A0A7C9RWA8_9PSEU</name>
<dbReference type="Gene3D" id="1.10.10.10">
    <property type="entry name" value="Winged helix-like DNA-binding domain superfamily/Winged helix DNA-binding domain"/>
    <property type="match status" value="1"/>
</dbReference>
<dbReference type="InterPro" id="IPR039422">
    <property type="entry name" value="MarR/SlyA-like"/>
</dbReference>
<proteinExistence type="predicted"/>
<dbReference type="Proteomes" id="UP000481360">
    <property type="component" value="Unassembled WGS sequence"/>
</dbReference>
<dbReference type="SUPFAM" id="SSF46785">
    <property type="entry name" value="Winged helix' DNA-binding domain"/>
    <property type="match status" value="1"/>
</dbReference>
<evidence type="ECO:0000259" key="1">
    <source>
        <dbReference type="PROSITE" id="PS50995"/>
    </source>
</evidence>
<dbReference type="PANTHER" id="PTHR33164">
    <property type="entry name" value="TRANSCRIPTIONAL REGULATOR, MARR FAMILY"/>
    <property type="match status" value="1"/>
</dbReference>
<comment type="caution">
    <text evidence="2">The sequence shown here is derived from an EMBL/GenBank/DDBJ whole genome shotgun (WGS) entry which is preliminary data.</text>
</comment>
<evidence type="ECO:0000313" key="2">
    <source>
        <dbReference type="EMBL" id="NGY64428.1"/>
    </source>
</evidence>
<organism evidence="2 3">
    <name type="scientific">Lentzea alba</name>
    <dbReference type="NCBI Taxonomy" id="2714351"/>
    <lineage>
        <taxon>Bacteria</taxon>
        <taxon>Bacillati</taxon>
        <taxon>Actinomycetota</taxon>
        <taxon>Actinomycetes</taxon>
        <taxon>Pseudonocardiales</taxon>
        <taxon>Pseudonocardiaceae</taxon>
        <taxon>Lentzea</taxon>
    </lineage>
</organism>
<keyword evidence="3" id="KW-1185">Reference proteome</keyword>
<dbReference type="SMART" id="SM00347">
    <property type="entry name" value="HTH_MARR"/>
    <property type="match status" value="1"/>
</dbReference>